<protein>
    <recommendedName>
        <fullName evidence="3">DNA-directed DNA polymerase</fullName>
        <ecNumber evidence="3">2.7.7.7</ecNumber>
    </recommendedName>
</protein>
<evidence type="ECO:0000256" key="2">
    <source>
        <dbReference type="ARBA" id="ARBA00011245"/>
    </source>
</evidence>
<dbReference type="RefSeq" id="WP_115936577.1">
    <property type="nucleotide sequence ID" value="NZ_QRDW01000004.1"/>
</dbReference>
<evidence type="ECO:0000256" key="3">
    <source>
        <dbReference type="ARBA" id="ARBA00012417"/>
    </source>
</evidence>
<comment type="similarity">
    <text evidence="1">Belongs to the DNA polymerase type-Y family.</text>
</comment>
<dbReference type="Pfam" id="PF11799">
    <property type="entry name" value="IMS_C"/>
    <property type="match status" value="1"/>
</dbReference>
<sequence>MEKRYLSLWFPYLATDHVHRRGLVDRDQPFVLTREDHGRSIIVAANPKARREGMAVEMPLAMARAICGDLVHGEEDVAETARLLEKMADWCDRFSPLVALDAPDGLMLDVSGCAHLYGGKEAFMETVRLSLKGQGFLVCAAMAPTPGAARAIARYGRNGMILGREGMKAALAALPVTALNQDRTATESLMTVGLVTLGHLYEIPRAALANRYGMGPALALDKMLGDLPDPISPRPHKSPYAARLAFPDPVGRAEDIHQAVLDLLSEVCQRLEDDRLGARQFCLRILKTDNGEQHFLVGTGAPARDPRHIMRLFEEKLTLVEPGFGIDCFLLSVSRMEPMAASQAPMGSALTAPGEKGKTRAGAELIELADRLRNRLGAGAVYGLEPRNSHLPDRAQALGVGIGARLAREALPKGGWPQQTARPVRLISPAEPVVLLSLAGEDQAMIRPGETAFRWRGRIRRVMKLAGPERIAPDWWQDRAGWRGARDYYRVEDDTGARYWLYREGGRAGQTRWFLQGLFR</sequence>
<dbReference type="Gene3D" id="3.30.70.270">
    <property type="match status" value="1"/>
</dbReference>
<dbReference type="GO" id="GO:0006281">
    <property type="term" value="P:DNA repair"/>
    <property type="evidence" value="ECO:0007669"/>
    <property type="project" value="InterPro"/>
</dbReference>
<keyword evidence="4" id="KW-0227">DNA damage</keyword>
<dbReference type="Proteomes" id="UP000256845">
    <property type="component" value="Unassembled WGS sequence"/>
</dbReference>
<dbReference type="EC" id="2.7.7.7" evidence="3"/>
<proteinExistence type="inferred from homology"/>
<dbReference type="InterPro" id="IPR043128">
    <property type="entry name" value="Rev_trsase/Diguanyl_cyclase"/>
</dbReference>
<comment type="subunit">
    <text evidence="2">Monomer.</text>
</comment>
<dbReference type="InterPro" id="IPR001126">
    <property type="entry name" value="UmuC"/>
</dbReference>
<dbReference type="SUPFAM" id="SSF56672">
    <property type="entry name" value="DNA/RNA polymerases"/>
    <property type="match status" value="1"/>
</dbReference>
<evidence type="ECO:0000259" key="8">
    <source>
        <dbReference type="Pfam" id="PF11799"/>
    </source>
</evidence>
<evidence type="ECO:0000313" key="10">
    <source>
        <dbReference type="Proteomes" id="UP000256845"/>
    </source>
</evidence>
<evidence type="ECO:0000256" key="5">
    <source>
        <dbReference type="ARBA" id="ARBA00025589"/>
    </source>
</evidence>
<accession>A0A3D9HMQ6</accession>
<evidence type="ECO:0000313" key="9">
    <source>
        <dbReference type="EMBL" id="RED50774.1"/>
    </source>
</evidence>
<keyword evidence="10" id="KW-1185">Reference proteome</keyword>
<dbReference type="InterPro" id="IPR043502">
    <property type="entry name" value="DNA/RNA_pol_sf"/>
</dbReference>
<dbReference type="EMBL" id="QRDW01000004">
    <property type="protein sequence ID" value="RED50774.1"/>
    <property type="molecule type" value="Genomic_DNA"/>
</dbReference>
<evidence type="ECO:0000256" key="1">
    <source>
        <dbReference type="ARBA" id="ARBA00010945"/>
    </source>
</evidence>
<name>A0A3D9HMQ6_9PROT</name>
<dbReference type="AlphaFoldDB" id="A0A3D9HMQ6"/>
<comment type="caution">
    <text evidence="9">The sequence shown here is derived from an EMBL/GenBank/DDBJ whole genome shotgun (WGS) entry which is preliminary data.</text>
</comment>
<evidence type="ECO:0000259" key="7">
    <source>
        <dbReference type="Pfam" id="PF00817"/>
    </source>
</evidence>
<reference evidence="9 10" key="1">
    <citation type="submission" date="2018-07" db="EMBL/GenBank/DDBJ databases">
        <title>Genomic Encyclopedia of Type Strains, Phase III (KMG-III): the genomes of soil and plant-associated and newly described type strains.</title>
        <authorList>
            <person name="Whitman W."/>
        </authorList>
    </citation>
    <scope>NUCLEOTIDE SEQUENCE [LARGE SCALE GENOMIC DNA]</scope>
    <source>
        <strain evidence="9 10">CECT 8488</strain>
    </source>
</reference>
<dbReference type="PANTHER" id="PTHR35369:SF2">
    <property type="entry name" value="BLR3025 PROTEIN"/>
    <property type="match status" value="1"/>
</dbReference>
<evidence type="ECO:0000256" key="4">
    <source>
        <dbReference type="ARBA" id="ARBA00022763"/>
    </source>
</evidence>
<organism evidence="9 10">
    <name type="scientific">Aestuariispira insulae</name>
    <dbReference type="NCBI Taxonomy" id="1461337"/>
    <lineage>
        <taxon>Bacteria</taxon>
        <taxon>Pseudomonadati</taxon>
        <taxon>Pseudomonadota</taxon>
        <taxon>Alphaproteobacteria</taxon>
        <taxon>Rhodospirillales</taxon>
        <taxon>Kiloniellaceae</taxon>
        <taxon>Aestuariispira</taxon>
    </lineage>
</organism>
<dbReference type="CDD" id="cd03468">
    <property type="entry name" value="PolY_like"/>
    <property type="match status" value="1"/>
</dbReference>
<dbReference type="Gene3D" id="3.40.1170.60">
    <property type="match status" value="1"/>
</dbReference>
<gene>
    <name evidence="9" type="ORF">DFP90_10445</name>
</gene>
<comment type="function">
    <text evidence="5">Poorly processive, error-prone DNA polymerase involved in untargeted mutagenesis. Copies undamaged DNA at stalled replication forks, which arise in vivo from mismatched or misaligned primer ends. These misaligned primers can be extended by PolIV. Exhibits no 3'-5' exonuclease (proofreading) activity. May be involved in translesional synthesis, in conjunction with the beta clamp from PolIII.</text>
</comment>
<evidence type="ECO:0000256" key="6">
    <source>
        <dbReference type="ARBA" id="ARBA00049244"/>
    </source>
</evidence>
<dbReference type="OrthoDB" id="9788640at2"/>
<feature type="domain" description="DNA polymerase Y-family little finger" evidence="8">
    <location>
        <begin position="245"/>
        <end position="343"/>
    </location>
</feature>
<dbReference type="GO" id="GO:0003684">
    <property type="term" value="F:damaged DNA binding"/>
    <property type="evidence" value="ECO:0007669"/>
    <property type="project" value="InterPro"/>
</dbReference>
<feature type="domain" description="UmuC" evidence="7">
    <location>
        <begin position="23"/>
        <end position="152"/>
    </location>
</feature>
<dbReference type="InterPro" id="IPR050356">
    <property type="entry name" value="SulA_CellDiv_inhibitor"/>
</dbReference>
<dbReference type="InterPro" id="IPR017961">
    <property type="entry name" value="DNA_pol_Y-fam_little_finger"/>
</dbReference>
<dbReference type="PANTHER" id="PTHR35369">
    <property type="entry name" value="BLR3025 PROTEIN-RELATED"/>
    <property type="match status" value="1"/>
</dbReference>
<dbReference type="Pfam" id="PF00817">
    <property type="entry name" value="IMS"/>
    <property type="match status" value="1"/>
</dbReference>
<comment type="catalytic activity">
    <reaction evidence="6">
        <text>DNA(n) + a 2'-deoxyribonucleoside 5'-triphosphate = DNA(n+1) + diphosphate</text>
        <dbReference type="Rhea" id="RHEA:22508"/>
        <dbReference type="Rhea" id="RHEA-COMP:17339"/>
        <dbReference type="Rhea" id="RHEA-COMP:17340"/>
        <dbReference type="ChEBI" id="CHEBI:33019"/>
        <dbReference type="ChEBI" id="CHEBI:61560"/>
        <dbReference type="ChEBI" id="CHEBI:173112"/>
        <dbReference type="EC" id="2.7.7.7"/>
    </reaction>
</comment>